<dbReference type="PANTHER" id="PTHR34136:SF1">
    <property type="entry name" value="UDP-N-ACETYL-D-MANNOSAMINURONIC ACID TRANSFERASE"/>
    <property type="match status" value="1"/>
</dbReference>
<gene>
    <name evidence="3" type="ORF">ACFSJ0_46150</name>
</gene>
<dbReference type="Proteomes" id="UP001597097">
    <property type="component" value="Unassembled WGS sequence"/>
</dbReference>
<evidence type="ECO:0000256" key="1">
    <source>
        <dbReference type="ARBA" id="ARBA00022676"/>
    </source>
</evidence>
<evidence type="ECO:0000313" key="3">
    <source>
        <dbReference type="EMBL" id="MFD1544496.1"/>
    </source>
</evidence>
<reference evidence="4" key="1">
    <citation type="journal article" date="2019" name="Int. J. Syst. Evol. Microbiol.">
        <title>The Global Catalogue of Microorganisms (GCM) 10K type strain sequencing project: providing services to taxonomists for standard genome sequencing and annotation.</title>
        <authorList>
            <consortium name="The Broad Institute Genomics Platform"/>
            <consortium name="The Broad Institute Genome Sequencing Center for Infectious Disease"/>
            <person name="Wu L."/>
            <person name="Ma J."/>
        </authorList>
    </citation>
    <scope>NUCLEOTIDE SEQUENCE [LARGE SCALE GENOMIC DNA]</scope>
    <source>
        <strain evidence="4">CGMCC 1.15399</strain>
    </source>
</reference>
<dbReference type="EMBL" id="JBHUCM010000044">
    <property type="protein sequence ID" value="MFD1544496.1"/>
    <property type="molecule type" value="Genomic_DNA"/>
</dbReference>
<dbReference type="InterPro" id="IPR004629">
    <property type="entry name" value="WecG_TagA_CpsF"/>
</dbReference>
<proteinExistence type="predicted"/>
<name>A0ABW4GQ94_9ACTN</name>
<accession>A0ABW4GQ94</accession>
<keyword evidence="4" id="KW-1185">Reference proteome</keyword>
<evidence type="ECO:0000256" key="2">
    <source>
        <dbReference type="ARBA" id="ARBA00022679"/>
    </source>
</evidence>
<dbReference type="CDD" id="cd06533">
    <property type="entry name" value="Glyco_transf_WecG_TagA"/>
    <property type="match status" value="1"/>
</dbReference>
<dbReference type="PANTHER" id="PTHR34136">
    <property type="match status" value="1"/>
</dbReference>
<dbReference type="NCBIfam" id="TIGR00696">
    <property type="entry name" value="wecG_tagA_cpsF"/>
    <property type="match status" value="1"/>
</dbReference>
<sequence>MGHSSFENGPKNRAIPVAPRARVGAVGIDAITEPEVAEHLARAWRDGRGGMIVTANVDIVRAATRAPELAGLVAGAELVVADGMPVVWAARIGGLRVPDRVTGASLIYTLSEVAAREGRSVFLLGGEPGVAETAGEVLTQRYPGLRVAGVYAPPFGFERLAGGMGEIVEKVRAAGPDLVFVGLGFPKQEHVITALRPELPRAWYLGCGAAIPMAAGQFRRAPDGMQRVGGEWLFRLALEPRRLVRRYLRDDLPFALRLLAGAAWHRLATGRRS</sequence>
<keyword evidence="1" id="KW-0328">Glycosyltransferase</keyword>
<organism evidence="3 4">
    <name type="scientific">Nonomuraea guangzhouensis</name>
    <dbReference type="NCBI Taxonomy" id="1291555"/>
    <lineage>
        <taxon>Bacteria</taxon>
        <taxon>Bacillati</taxon>
        <taxon>Actinomycetota</taxon>
        <taxon>Actinomycetes</taxon>
        <taxon>Streptosporangiales</taxon>
        <taxon>Streptosporangiaceae</taxon>
        <taxon>Nonomuraea</taxon>
    </lineage>
</organism>
<protein>
    <submittedName>
        <fullName evidence="3">WecB/TagA/CpsF family glycosyltransferase</fullName>
    </submittedName>
</protein>
<dbReference type="RefSeq" id="WP_219529247.1">
    <property type="nucleotide sequence ID" value="NZ_JAHKRM010000006.1"/>
</dbReference>
<comment type="caution">
    <text evidence="3">The sequence shown here is derived from an EMBL/GenBank/DDBJ whole genome shotgun (WGS) entry which is preliminary data.</text>
</comment>
<dbReference type="Pfam" id="PF03808">
    <property type="entry name" value="Glyco_tran_WecG"/>
    <property type="match status" value="1"/>
</dbReference>
<evidence type="ECO:0000313" key="4">
    <source>
        <dbReference type="Proteomes" id="UP001597097"/>
    </source>
</evidence>
<keyword evidence="2" id="KW-0808">Transferase</keyword>